<feature type="domain" description="Glycosyl transferase family 25" evidence="6">
    <location>
        <begin position="66"/>
        <end position="164"/>
    </location>
</feature>
<dbReference type="Proteomes" id="UP000754883">
    <property type="component" value="Unassembled WGS sequence"/>
</dbReference>
<dbReference type="CDD" id="cd06532">
    <property type="entry name" value="Glyco_transf_25"/>
    <property type="match status" value="1"/>
</dbReference>
<reference evidence="7 8" key="2">
    <citation type="submission" date="2021-10" db="EMBL/GenBank/DDBJ databases">
        <authorList>
            <person name="Piombo E."/>
        </authorList>
    </citation>
    <scope>NUCLEOTIDE SEQUENCE [LARGE SCALE GENOMIC DNA]</scope>
</reference>
<dbReference type="InterPro" id="IPR050757">
    <property type="entry name" value="Collagen_mod_GT25"/>
</dbReference>
<dbReference type="EMBL" id="CABFNO020001563">
    <property type="protein sequence ID" value="CAH0003021.1"/>
    <property type="molecule type" value="Genomic_DNA"/>
</dbReference>
<protein>
    <recommendedName>
        <fullName evidence="6">Glycosyl transferase family 25 domain-containing protein</fullName>
    </recommendedName>
</protein>
<evidence type="ECO:0000313" key="8">
    <source>
        <dbReference type="Proteomes" id="UP000754883"/>
    </source>
</evidence>
<dbReference type="GO" id="GO:0016740">
    <property type="term" value="F:transferase activity"/>
    <property type="evidence" value="ECO:0007669"/>
    <property type="project" value="UniProtKB-KW"/>
</dbReference>
<evidence type="ECO:0000256" key="4">
    <source>
        <dbReference type="SAM" id="MobiDB-lite"/>
    </source>
</evidence>
<dbReference type="AlphaFoldDB" id="A0A9N9Y7S1"/>
<keyword evidence="8" id="KW-1185">Reference proteome</keyword>
<evidence type="ECO:0000256" key="2">
    <source>
        <dbReference type="ARBA" id="ARBA00022676"/>
    </source>
</evidence>
<dbReference type="PANTHER" id="PTHR10730:SF53">
    <property type="entry name" value="GLYCOSYLTRANSFERASE 25 FAMILY MEMBER"/>
    <property type="match status" value="1"/>
</dbReference>
<reference evidence="8" key="1">
    <citation type="submission" date="2019-06" db="EMBL/GenBank/DDBJ databases">
        <authorList>
            <person name="Broberg M."/>
        </authorList>
    </citation>
    <scope>NUCLEOTIDE SEQUENCE [LARGE SCALE GENOMIC DNA]</scope>
</reference>
<keyword evidence="5" id="KW-0732">Signal</keyword>
<feature type="chain" id="PRO_5040263383" description="Glycosyl transferase family 25 domain-containing protein" evidence="5">
    <location>
        <begin position="32"/>
        <end position="400"/>
    </location>
</feature>
<feature type="signal peptide" evidence="5">
    <location>
        <begin position="1"/>
        <end position="31"/>
    </location>
</feature>
<evidence type="ECO:0000313" key="7">
    <source>
        <dbReference type="EMBL" id="CAH0003021.1"/>
    </source>
</evidence>
<comment type="caution">
    <text evidence="7">The sequence shown here is derived from an EMBL/GenBank/DDBJ whole genome shotgun (WGS) entry which is preliminary data.</text>
</comment>
<evidence type="ECO:0000256" key="3">
    <source>
        <dbReference type="ARBA" id="ARBA00022679"/>
    </source>
</evidence>
<feature type="region of interest" description="Disordered" evidence="4">
    <location>
        <begin position="349"/>
        <end position="370"/>
    </location>
</feature>
<name>A0A9N9Y7S1_9HYPO</name>
<gene>
    <name evidence="7" type="ORF">CBYS24578_00011383</name>
</gene>
<accession>A0A9N9Y7S1</accession>
<evidence type="ECO:0000259" key="6">
    <source>
        <dbReference type="Pfam" id="PF01755"/>
    </source>
</evidence>
<dbReference type="OrthoDB" id="47375at2759"/>
<proteinExistence type="inferred from homology"/>
<comment type="similarity">
    <text evidence="1">Belongs to the glycosyltransferase 25 family.</text>
</comment>
<keyword evidence="2" id="KW-0328">Glycosyltransferase</keyword>
<dbReference type="PANTHER" id="PTHR10730">
    <property type="entry name" value="PROCOLLAGEN-LYSINE,2-OXOGLUTARATE 5-DIOXYGENASE/GLYCOSYLTRANSFERASE 25 FAMILY MEMBER"/>
    <property type="match status" value="1"/>
</dbReference>
<evidence type="ECO:0000256" key="5">
    <source>
        <dbReference type="SAM" id="SignalP"/>
    </source>
</evidence>
<keyword evidence="3" id="KW-0808">Transferase</keyword>
<evidence type="ECO:0000256" key="1">
    <source>
        <dbReference type="ARBA" id="ARBA00006721"/>
    </source>
</evidence>
<dbReference type="Pfam" id="PF01755">
    <property type="entry name" value="Glyco_transf_25"/>
    <property type="match status" value="1"/>
</dbReference>
<organism evidence="7 8">
    <name type="scientific">Clonostachys byssicola</name>
    <dbReference type="NCBI Taxonomy" id="160290"/>
    <lineage>
        <taxon>Eukaryota</taxon>
        <taxon>Fungi</taxon>
        <taxon>Dikarya</taxon>
        <taxon>Ascomycota</taxon>
        <taxon>Pezizomycotina</taxon>
        <taxon>Sordariomycetes</taxon>
        <taxon>Hypocreomycetidae</taxon>
        <taxon>Hypocreales</taxon>
        <taxon>Bionectriaceae</taxon>
        <taxon>Clonostachys</taxon>
    </lineage>
</organism>
<sequence>MATRKPARIFAGIGVGLLILWLLFMSRTAPAAVGIRMADWKGTGLLRNNKPGDVINDVFNASLGFEKIFVVGLPERTDRRDGITLQAAFSDLEFEFIDGISGEKVADKAIPKTTEHDRLDNGAIGCWRAHMNALQEVVRRNLGSALILEDDADWDVRIRQQLYDMALSSQALIQPLAGTTNSFADKTFRPPPEGPPKGVPEFPINRLPKTVPATVTPYGDMWDLIWVGHCGMRMPPADSPVPRGRVVSVNDESVPEKRYLWSLAPPFTLKDDYPDHTRVVHHAQEGVCTLGYAVTQRGARALLQEVALKDVGDPVDILLRFYCEGGKGRRNHNCLAIQPALFNHHRTEGPRSAMSNIGSHEGWQDKPSTDMTRWSVRLNVERLLDGQEMWDQLPNQNKPE</sequence>
<dbReference type="InterPro" id="IPR002654">
    <property type="entry name" value="Glyco_trans_25"/>
</dbReference>